<organism evidence="1 2">
    <name type="scientific">Colletotrichum destructivum</name>
    <dbReference type="NCBI Taxonomy" id="34406"/>
    <lineage>
        <taxon>Eukaryota</taxon>
        <taxon>Fungi</taxon>
        <taxon>Dikarya</taxon>
        <taxon>Ascomycota</taxon>
        <taxon>Pezizomycotina</taxon>
        <taxon>Sordariomycetes</taxon>
        <taxon>Hypocreomycetidae</taxon>
        <taxon>Glomerellales</taxon>
        <taxon>Glomerellaceae</taxon>
        <taxon>Colletotrichum</taxon>
        <taxon>Colletotrichum destructivum species complex</taxon>
    </lineage>
</organism>
<keyword evidence="2" id="KW-1185">Reference proteome</keyword>
<dbReference type="RefSeq" id="XP_062784058.1">
    <property type="nucleotide sequence ID" value="XM_062928007.1"/>
</dbReference>
<accession>A0AAX4IUT5</accession>
<name>A0AAX4IUT5_9PEZI</name>
<gene>
    <name evidence="1" type="ORF">CDEST_11851</name>
</gene>
<dbReference type="SUPFAM" id="SSF54637">
    <property type="entry name" value="Thioesterase/thiol ester dehydrase-isomerase"/>
    <property type="match status" value="1"/>
</dbReference>
<evidence type="ECO:0000313" key="1">
    <source>
        <dbReference type="EMBL" id="WQF86837.1"/>
    </source>
</evidence>
<dbReference type="Proteomes" id="UP001322277">
    <property type="component" value="Chromosome 8"/>
</dbReference>
<dbReference type="KEGG" id="cdet:87948351"/>
<evidence type="ECO:0000313" key="2">
    <source>
        <dbReference type="Proteomes" id="UP001322277"/>
    </source>
</evidence>
<dbReference type="GeneID" id="87948351"/>
<reference evidence="2" key="1">
    <citation type="journal article" date="2023" name="bioRxiv">
        <title>Complete genome of the Medicago anthracnose fungus, Colletotrichum destructivum, reveals a mini-chromosome-like region within a core chromosome.</title>
        <authorList>
            <person name="Lapalu N."/>
            <person name="Simon A."/>
            <person name="Lu A."/>
            <person name="Plaumann P.-L."/>
            <person name="Amselem J."/>
            <person name="Pigne S."/>
            <person name="Auger A."/>
            <person name="Koch C."/>
            <person name="Dallery J.-F."/>
            <person name="O'Connell R.J."/>
        </authorList>
    </citation>
    <scope>NUCLEOTIDE SEQUENCE [LARGE SCALE GENOMIC DNA]</scope>
    <source>
        <strain evidence="2">CBS 520.97</strain>
    </source>
</reference>
<dbReference type="AlphaFoldDB" id="A0AAX4IUT5"/>
<dbReference type="InterPro" id="IPR029069">
    <property type="entry name" value="HotDog_dom_sf"/>
</dbReference>
<protein>
    <submittedName>
        <fullName evidence="1">HotDog domain superfamily protein</fullName>
    </submittedName>
</protein>
<dbReference type="EMBL" id="CP137312">
    <property type="protein sequence ID" value="WQF86837.1"/>
    <property type="molecule type" value="Genomic_DNA"/>
</dbReference>
<proteinExistence type="predicted"/>
<sequence length="101" mass="10433">MEVALHAAAAASTSQSVTRISGVLPDRGLVVVPATALYVLGPHLAGQPSVLHSGASAAVAPARKAAVTVTLEMTYRALIRLDANGNWEVVAACVRVHLFFC</sequence>